<dbReference type="NCBIfam" id="TIGR03780">
    <property type="entry name" value="Bac_Flav_CT_N"/>
    <property type="match status" value="1"/>
</dbReference>
<evidence type="ECO:0000256" key="1">
    <source>
        <dbReference type="SAM" id="SignalP"/>
    </source>
</evidence>
<accession>A0A1I4Z051</accession>
<reference evidence="3" key="1">
    <citation type="submission" date="2016-10" db="EMBL/GenBank/DDBJ databases">
        <authorList>
            <person name="Varghese N."/>
            <person name="Submissions S."/>
        </authorList>
    </citation>
    <scope>NUCLEOTIDE SEQUENCE [LARGE SCALE GENOMIC DNA]</scope>
    <source>
        <strain evidence="3">DSM 25575</strain>
    </source>
</reference>
<sequence>MKFVLNKWLFSALIIFSAYKISAQEKTGFTSLNQARLEPYKMEITYNKTTHLLFPSPIRYVDLGSNDLIASKADEIGNVLRIKSSVKDFDEETNFSVITQDGKFYTFDVLYSSYPETLNYDLLKLQRTTEKGYSTDVLFEELLGGSSSLTEDMMRILYKNTKRPTKHISTKSFGIQFLLNSLYVDDGKFYFIIQVKNTSNINYNVDFINFKIADKKRLKRTVVQDKVLTPLRSYEPITVVNHQSEIKAIYLLDQFTLLDGQVLEIEIFERNGGRHQKIKIKNKDLINAKVIQDIHLK</sequence>
<dbReference type="RefSeq" id="WP_090024967.1">
    <property type="nucleotide sequence ID" value="NZ_FOVD01000003.1"/>
</dbReference>
<dbReference type="AlphaFoldDB" id="A0A1I4Z051"/>
<dbReference type="EMBL" id="FOVD01000003">
    <property type="protein sequence ID" value="SFN43280.1"/>
    <property type="molecule type" value="Genomic_DNA"/>
</dbReference>
<gene>
    <name evidence="2" type="ORF">SAMN05421594_2786</name>
</gene>
<feature type="chain" id="PRO_5011699395" evidence="1">
    <location>
        <begin position="24"/>
        <end position="297"/>
    </location>
</feature>
<feature type="signal peptide" evidence="1">
    <location>
        <begin position="1"/>
        <end position="23"/>
    </location>
</feature>
<dbReference type="Proteomes" id="UP000198769">
    <property type="component" value="Unassembled WGS sequence"/>
</dbReference>
<dbReference type="Pfam" id="PF13595">
    <property type="entry name" value="DUF4138"/>
    <property type="match status" value="1"/>
</dbReference>
<proteinExistence type="predicted"/>
<keyword evidence="1" id="KW-0732">Signal</keyword>
<evidence type="ECO:0000313" key="3">
    <source>
        <dbReference type="Proteomes" id="UP000198769"/>
    </source>
</evidence>
<organism evidence="2 3">
    <name type="scientific">Chryseobacterium oleae</name>
    <dbReference type="NCBI Taxonomy" id="491207"/>
    <lineage>
        <taxon>Bacteria</taxon>
        <taxon>Pseudomonadati</taxon>
        <taxon>Bacteroidota</taxon>
        <taxon>Flavobacteriia</taxon>
        <taxon>Flavobacteriales</taxon>
        <taxon>Weeksellaceae</taxon>
        <taxon>Chryseobacterium group</taxon>
        <taxon>Chryseobacterium</taxon>
    </lineage>
</organism>
<evidence type="ECO:0000313" key="2">
    <source>
        <dbReference type="EMBL" id="SFN43280.1"/>
    </source>
</evidence>
<keyword evidence="3" id="KW-1185">Reference proteome</keyword>
<dbReference type="InterPro" id="IPR022298">
    <property type="entry name" value="Conjug_transposon_TraN"/>
</dbReference>
<name>A0A1I4Z051_CHROL</name>
<protein>
    <submittedName>
        <fullName evidence="2">Bacteroides conjugative transposon TraN protein</fullName>
    </submittedName>
</protein>
<dbReference type="OrthoDB" id="1038500at2"/>